<keyword evidence="3" id="KW-0378">Hydrolase</keyword>
<feature type="binding site" evidence="4">
    <location>
        <position position="141"/>
    </location>
    <ligand>
        <name>a divalent metal cation</name>
        <dbReference type="ChEBI" id="CHEBI:60240"/>
        <label>2</label>
    </ligand>
</feature>
<dbReference type="PANTHER" id="PTHR46124:SF3">
    <property type="entry name" value="HYDROLASE"/>
    <property type="match status" value="1"/>
</dbReference>
<dbReference type="EMBL" id="SMFT01000002">
    <property type="protein sequence ID" value="TCJ98594.1"/>
    <property type="molecule type" value="Genomic_DNA"/>
</dbReference>
<evidence type="ECO:0000256" key="4">
    <source>
        <dbReference type="PIRSR" id="PIRSR005902-1"/>
    </source>
</evidence>
<dbReference type="PROSITE" id="PS01090">
    <property type="entry name" value="TATD_2"/>
    <property type="match status" value="1"/>
</dbReference>
<dbReference type="SUPFAM" id="SSF51556">
    <property type="entry name" value="Metallo-dependent hydrolases"/>
    <property type="match status" value="1"/>
</dbReference>
<feature type="binding site" evidence="4">
    <location>
        <position position="165"/>
    </location>
    <ligand>
        <name>a divalent metal cation</name>
        <dbReference type="ChEBI" id="CHEBI:60240"/>
        <label>2</label>
    </ligand>
</feature>
<dbReference type="RefSeq" id="WP_132690065.1">
    <property type="nucleotide sequence ID" value="NZ_SMFT01000002.1"/>
</dbReference>
<dbReference type="CDD" id="cd01310">
    <property type="entry name" value="TatD_DNAse"/>
    <property type="match status" value="1"/>
</dbReference>
<keyword evidence="6" id="KW-1185">Reference proteome</keyword>
<organism evidence="5 6">
    <name type="scientific">Volucribacter psittacicida</name>
    <dbReference type="NCBI Taxonomy" id="203482"/>
    <lineage>
        <taxon>Bacteria</taxon>
        <taxon>Pseudomonadati</taxon>
        <taxon>Pseudomonadota</taxon>
        <taxon>Gammaproteobacteria</taxon>
        <taxon>Pasteurellales</taxon>
        <taxon>Pasteurellaceae</taxon>
        <taxon>Volucribacter</taxon>
    </lineage>
</organism>
<dbReference type="PIRSF" id="PIRSF005902">
    <property type="entry name" value="DNase_TatD"/>
    <property type="match status" value="1"/>
</dbReference>
<protein>
    <submittedName>
        <fullName evidence="5">TatD DNase family protein</fullName>
    </submittedName>
</protein>
<comment type="caution">
    <text evidence="5">The sequence shown here is derived from an EMBL/GenBank/DDBJ whole genome shotgun (WGS) entry which is preliminary data.</text>
</comment>
<dbReference type="InterPro" id="IPR032466">
    <property type="entry name" value="Metal_Hydrolase"/>
</dbReference>
<evidence type="ECO:0000313" key="5">
    <source>
        <dbReference type="EMBL" id="TCJ98594.1"/>
    </source>
</evidence>
<dbReference type="PANTHER" id="PTHR46124">
    <property type="entry name" value="D-AMINOACYL-TRNA DEACYLASE"/>
    <property type="match status" value="1"/>
</dbReference>
<feature type="binding site" evidence="4">
    <location>
        <position position="10"/>
    </location>
    <ligand>
        <name>a divalent metal cation</name>
        <dbReference type="ChEBI" id="CHEBI:60240"/>
        <label>1</label>
    </ligand>
</feature>
<dbReference type="AlphaFoldDB" id="A0A4R1FXT0"/>
<dbReference type="PROSITE" id="PS01091">
    <property type="entry name" value="TATD_3"/>
    <property type="match status" value="1"/>
</dbReference>
<dbReference type="InterPro" id="IPR001130">
    <property type="entry name" value="TatD-like"/>
</dbReference>
<dbReference type="InterPro" id="IPR018228">
    <property type="entry name" value="DNase_TatD-rel_CS"/>
</dbReference>
<gene>
    <name evidence="5" type="ORF">EV694_1006</name>
</gene>
<dbReference type="PROSITE" id="PS01137">
    <property type="entry name" value="TATD_1"/>
    <property type="match status" value="1"/>
</dbReference>
<feature type="binding site" evidence="4">
    <location>
        <position position="12"/>
    </location>
    <ligand>
        <name>a divalent metal cation</name>
        <dbReference type="ChEBI" id="CHEBI:60240"/>
        <label>1</label>
    </ligand>
</feature>
<name>A0A4R1FXT0_9PAST</name>
<evidence type="ECO:0000256" key="3">
    <source>
        <dbReference type="ARBA" id="ARBA00022801"/>
    </source>
</evidence>
<accession>A0A4R1FXT0</accession>
<dbReference type="Pfam" id="PF01026">
    <property type="entry name" value="TatD_DNase"/>
    <property type="match status" value="1"/>
</dbReference>
<reference evidence="5 6" key="1">
    <citation type="submission" date="2019-03" db="EMBL/GenBank/DDBJ databases">
        <title>Genomic Encyclopedia of Type Strains, Phase IV (KMG-IV): sequencing the most valuable type-strain genomes for metagenomic binning, comparative biology and taxonomic classification.</title>
        <authorList>
            <person name="Goeker M."/>
        </authorList>
    </citation>
    <scope>NUCLEOTIDE SEQUENCE [LARGE SCALE GENOMIC DNA]</scope>
    <source>
        <strain evidence="5 6">DSM 15534</strain>
    </source>
</reference>
<dbReference type="OrthoDB" id="9810005at2"/>
<dbReference type="GO" id="GO:0016788">
    <property type="term" value="F:hydrolase activity, acting on ester bonds"/>
    <property type="evidence" value="ECO:0007669"/>
    <property type="project" value="InterPro"/>
</dbReference>
<evidence type="ECO:0000256" key="2">
    <source>
        <dbReference type="ARBA" id="ARBA00022723"/>
    </source>
</evidence>
<sequence>MQQLKFFDTHNHLDYVEQQTQCPLAELLHNAQQHSVEKILIVAVMAKDFKKIEKMTALYPQQLVYALGLHPLHLLQHQPEHLQQLAQLLAQRPKGCTAIGEIGLERAIPELITPQHWRKQCELLENQLQLAKHYALPVNIHSRKAHEQLVPFLKRADLTVTGVIHGFAGSYQQAKRFVDLGYKIGVGGTITYQRANKTRQTITKLPLESLLLETDSPDMPVFGFQGQPNRPERIRQIFEVLCQLRKEPAQHIAEVIWQQSCGLFAIEK</sequence>
<evidence type="ECO:0000256" key="1">
    <source>
        <dbReference type="ARBA" id="ARBA00009275"/>
    </source>
</evidence>
<feature type="binding site" evidence="4">
    <location>
        <position position="215"/>
    </location>
    <ligand>
        <name>a divalent metal cation</name>
        <dbReference type="ChEBI" id="CHEBI:60240"/>
        <label>1</label>
    </ligand>
</feature>
<dbReference type="Proteomes" id="UP000294702">
    <property type="component" value="Unassembled WGS sequence"/>
</dbReference>
<dbReference type="GO" id="GO:0005829">
    <property type="term" value="C:cytosol"/>
    <property type="evidence" value="ECO:0007669"/>
    <property type="project" value="TreeGrafter"/>
</dbReference>
<evidence type="ECO:0000313" key="6">
    <source>
        <dbReference type="Proteomes" id="UP000294702"/>
    </source>
</evidence>
<comment type="similarity">
    <text evidence="1">Belongs to the metallo-dependent hydrolases superfamily. TatD-type hydrolase family.</text>
</comment>
<feature type="binding site" evidence="4">
    <location>
        <position position="101"/>
    </location>
    <ligand>
        <name>a divalent metal cation</name>
        <dbReference type="ChEBI" id="CHEBI:60240"/>
        <label>1</label>
    </ligand>
</feature>
<dbReference type="FunFam" id="3.20.20.140:FF:000005">
    <property type="entry name" value="TatD family hydrolase"/>
    <property type="match status" value="1"/>
</dbReference>
<proteinExistence type="inferred from homology"/>
<keyword evidence="2 4" id="KW-0479">Metal-binding</keyword>
<dbReference type="Gene3D" id="3.20.20.140">
    <property type="entry name" value="Metal-dependent hydrolases"/>
    <property type="match status" value="1"/>
</dbReference>
<dbReference type="GO" id="GO:0046872">
    <property type="term" value="F:metal ion binding"/>
    <property type="evidence" value="ECO:0007669"/>
    <property type="project" value="UniProtKB-KW"/>
</dbReference>